<evidence type="ECO:0000313" key="3">
    <source>
        <dbReference type="Proteomes" id="UP000073492"/>
    </source>
</evidence>
<protein>
    <submittedName>
        <fullName evidence="2">Uncharacterized protein</fullName>
    </submittedName>
</protein>
<sequence>MTAAKRSGALMDTSSNLCYVLRYYFAVIARRTPKPDQPWRASQLRLSTCCVKIRMASPRADTTTHMHPIFASTCHHQIRRSSTLPGPMTRLNPTVPYCGDCITSQNLLREYEGARQALAVIDVEDRPARQAARRKWHRAKLSLIEHEEQQRGRSAAQELQREDSSPAGEGRTPQRVQDSNGIQLPHRLRRTRSVRFDETQQHRAEGQYRRASAFDRSLPQYEPGQWADQTGAGHANTSDPYQENPELDESREEEWEDVDSEEEDNKYSRMTNEELAAEQKKLKAMLAALQKGLE</sequence>
<feature type="compositionally biased region" description="Acidic residues" evidence="1">
    <location>
        <begin position="245"/>
        <end position="264"/>
    </location>
</feature>
<dbReference type="AlphaFoldDB" id="A0A139I5S6"/>
<evidence type="ECO:0000313" key="2">
    <source>
        <dbReference type="EMBL" id="KXT10044.1"/>
    </source>
</evidence>
<accession>A0A139I5S6</accession>
<evidence type="ECO:0000256" key="1">
    <source>
        <dbReference type="SAM" id="MobiDB-lite"/>
    </source>
</evidence>
<gene>
    <name evidence="2" type="ORF">AC579_8652</name>
</gene>
<feature type="region of interest" description="Disordered" evidence="1">
    <location>
        <begin position="143"/>
        <end position="273"/>
    </location>
</feature>
<organism evidence="2 3">
    <name type="scientific">Pseudocercospora musae</name>
    <dbReference type="NCBI Taxonomy" id="113226"/>
    <lineage>
        <taxon>Eukaryota</taxon>
        <taxon>Fungi</taxon>
        <taxon>Dikarya</taxon>
        <taxon>Ascomycota</taxon>
        <taxon>Pezizomycotina</taxon>
        <taxon>Dothideomycetes</taxon>
        <taxon>Dothideomycetidae</taxon>
        <taxon>Mycosphaerellales</taxon>
        <taxon>Mycosphaerellaceae</taxon>
        <taxon>Pseudocercospora</taxon>
    </lineage>
</organism>
<dbReference type="OrthoDB" id="5366952at2759"/>
<reference evidence="2 3" key="1">
    <citation type="submission" date="2015-07" db="EMBL/GenBank/DDBJ databases">
        <title>Comparative genomics of the Sigatoka disease complex on banana suggests a link between parallel evolutionary changes in Pseudocercospora fijiensis and Pseudocercospora eumusae and increased virulence on the banana host.</title>
        <authorList>
            <person name="Chang T.-C."/>
            <person name="Salvucci A."/>
            <person name="Crous P.W."/>
            <person name="Stergiopoulos I."/>
        </authorList>
    </citation>
    <scope>NUCLEOTIDE SEQUENCE [LARGE SCALE GENOMIC DNA]</scope>
    <source>
        <strain evidence="2 3">CBS 116634</strain>
    </source>
</reference>
<proteinExistence type="predicted"/>
<dbReference type="EMBL" id="LFZO01000290">
    <property type="protein sequence ID" value="KXT10044.1"/>
    <property type="molecule type" value="Genomic_DNA"/>
</dbReference>
<feature type="compositionally biased region" description="Basic and acidic residues" evidence="1">
    <location>
        <begin position="194"/>
        <end position="208"/>
    </location>
</feature>
<name>A0A139I5S6_9PEZI</name>
<dbReference type="Proteomes" id="UP000073492">
    <property type="component" value="Unassembled WGS sequence"/>
</dbReference>
<keyword evidence="3" id="KW-1185">Reference proteome</keyword>
<comment type="caution">
    <text evidence="2">The sequence shown here is derived from an EMBL/GenBank/DDBJ whole genome shotgun (WGS) entry which is preliminary data.</text>
</comment>